<comment type="caution">
    <text evidence="3">The sequence shown here is derived from an EMBL/GenBank/DDBJ whole genome shotgun (WGS) entry which is preliminary data.</text>
</comment>
<feature type="region of interest" description="Disordered" evidence="1">
    <location>
        <begin position="101"/>
        <end position="120"/>
    </location>
</feature>
<dbReference type="AlphaFoldDB" id="A0A9P8HZW0"/>
<keyword evidence="2" id="KW-0472">Membrane</keyword>
<evidence type="ECO:0000256" key="2">
    <source>
        <dbReference type="SAM" id="Phobius"/>
    </source>
</evidence>
<keyword evidence="4" id="KW-1185">Reference proteome</keyword>
<dbReference type="OrthoDB" id="5215637at2759"/>
<feature type="region of interest" description="Disordered" evidence="1">
    <location>
        <begin position="168"/>
        <end position="240"/>
    </location>
</feature>
<evidence type="ECO:0000313" key="3">
    <source>
        <dbReference type="EMBL" id="KAH0537542.1"/>
    </source>
</evidence>
<organism evidence="3 4">
    <name type="scientific">Glutinoglossum americanum</name>
    <dbReference type="NCBI Taxonomy" id="1670608"/>
    <lineage>
        <taxon>Eukaryota</taxon>
        <taxon>Fungi</taxon>
        <taxon>Dikarya</taxon>
        <taxon>Ascomycota</taxon>
        <taxon>Pezizomycotina</taxon>
        <taxon>Geoglossomycetes</taxon>
        <taxon>Geoglossales</taxon>
        <taxon>Geoglossaceae</taxon>
        <taxon>Glutinoglossum</taxon>
    </lineage>
</organism>
<protein>
    <submittedName>
        <fullName evidence="3">Uncharacterized protein</fullName>
    </submittedName>
</protein>
<dbReference type="EMBL" id="JAGHQL010000141">
    <property type="protein sequence ID" value="KAH0537542.1"/>
    <property type="molecule type" value="Genomic_DNA"/>
</dbReference>
<reference evidence="3" key="1">
    <citation type="submission" date="2021-03" db="EMBL/GenBank/DDBJ databases">
        <title>Comparative genomics and phylogenomic investigation of the class Geoglossomycetes provide insights into ecological specialization and systematics.</title>
        <authorList>
            <person name="Melie T."/>
            <person name="Pirro S."/>
            <person name="Miller A.N."/>
            <person name="Quandt A."/>
        </authorList>
    </citation>
    <scope>NUCLEOTIDE SEQUENCE</scope>
    <source>
        <strain evidence="3">GBOQ0MN5Z8</strain>
    </source>
</reference>
<proteinExistence type="predicted"/>
<sequence>MQLILSEHLIEAPAPMHAGTPNDPVNDNSGLLIACGNNKFCCSPHADRGTCNCTTDSGTFSLSGGIAQTIIGVAGLQFTQTPTVSPSFVSTTTSAVVHTTPATSAVQPSQSPSAPPVQPKLTSKAKIGLGVGVGVLGALLLFAITYYLFTRMTGRKPGVGLWIRKNPSLDATPQPNKPPINTPYIPERFASPPPGSEISGSSPYDLPPGQSFAQMFYQPQPDGHPYEVTPGMRREDGIGG</sequence>
<dbReference type="Proteomes" id="UP000698800">
    <property type="component" value="Unassembled WGS sequence"/>
</dbReference>
<keyword evidence="2" id="KW-1133">Transmembrane helix</keyword>
<feature type="compositionally biased region" description="Low complexity" evidence="1">
    <location>
        <begin position="101"/>
        <end position="112"/>
    </location>
</feature>
<gene>
    <name evidence="3" type="ORF">FGG08_005677</name>
</gene>
<evidence type="ECO:0000256" key="1">
    <source>
        <dbReference type="SAM" id="MobiDB-lite"/>
    </source>
</evidence>
<evidence type="ECO:0000313" key="4">
    <source>
        <dbReference type="Proteomes" id="UP000698800"/>
    </source>
</evidence>
<name>A0A9P8HZW0_9PEZI</name>
<feature type="transmembrane region" description="Helical" evidence="2">
    <location>
        <begin position="127"/>
        <end position="149"/>
    </location>
</feature>
<accession>A0A9P8HZW0</accession>
<keyword evidence="2" id="KW-0812">Transmembrane</keyword>